<dbReference type="Proteomes" id="UP001362999">
    <property type="component" value="Unassembled WGS sequence"/>
</dbReference>
<keyword evidence="3" id="KW-1185">Reference proteome</keyword>
<feature type="transmembrane region" description="Helical" evidence="1">
    <location>
        <begin position="60"/>
        <end position="80"/>
    </location>
</feature>
<comment type="caution">
    <text evidence="2">The sequence shown here is derived from an EMBL/GenBank/DDBJ whole genome shotgun (WGS) entry which is preliminary data.</text>
</comment>
<organism evidence="2 3">
    <name type="scientific">Favolaschia claudopus</name>
    <dbReference type="NCBI Taxonomy" id="2862362"/>
    <lineage>
        <taxon>Eukaryota</taxon>
        <taxon>Fungi</taxon>
        <taxon>Dikarya</taxon>
        <taxon>Basidiomycota</taxon>
        <taxon>Agaricomycotina</taxon>
        <taxon>Agaricomycetes</taxon>
        <taxon>Agaricomycetidae</taxon>
        <taxon>Agaricales</taxon>
        <taxon>Marasmiineae</taxon>
        <taxon>Mycenaceae</taxon>
        <taxon>Favolaschia</taxon>
    </lineage>
</organism>
<feature type="transmembrane region" description="Helical" evidence="1">
    <location>
        <begin position="100"/>
        <end position="118"/>
    </location>
</feature>
<dbReference type="AlphaFoldDB" id="A0AAW0CMZ0"/>
<evidence type="ECO:0000256" key="1">
    <source>
        <dbReference type="SAM" id="Phobius"/>
    </source>
</evidence>
<feature type="transmembrane region" description="Helical" evidence="1">
    <location>
        <begin position="17"/>
        <end position="39"/>
    </location>
</feature>
<dbReference type="EMBL" id="JAWWNJ010000015">
    <property type="protein sequence ID" value="KAK7040524.1"/>
    <property type="molecule type" value="Genomic_DNA"/>
</dbReference>
<keyword evidence="1" id="KW-1133">Transmembrane helix</keyword>
<evidence type="ECO:0000313" key="2">
    <source>
        <dbReference type="EMBL" id="KAK7040524.1"/>
    </source>
</evidence>
<keyword evidence="1" id="KW-0472">Membrane</keyword>
<name>A0AAW0CMZ0_9AGAR</name>
<accession>A0AAW0CMZ0</accession>
<protein>
    <submittedName>
        <fullName evidence="2">Uncharacterized protein</fullName>
    </submittedName>
</protein>
<keyword evidence="1" id="KW-0812">Transmembrane</keyword>
<reference evidence="2 3" key="1">
    <citation type="journal article" date="2024" name="J Genomics">
        <title>Draft genome sequencing and assembly of Favolaschia claudopus CIRM-BRFM 2984 isolated from oak limbs.</title>
        <authorList>
            <person name="Navarro D."/>
            <person name="Drula E."/>
            <person name="Chaduli D."/>
            <person name="Cazenave R."/>
            <person name="Ahrendt S."/>
            <person name="Wang J."/>
            <person name="Lipzen A."/>
            <person name="Daum C."/>
            <person name="Barry K."/>
            <person name="Grigoriev I.V."/>
            <person name="Favel A."/>
            <person name="Rosso M.N."/>
            <person name="Martin F."/>
        </authorList>
    </citation>
    <scope>NUCLEOTIDE SEQUENCE [LARGE SCALE GENOMIC DNA]</scope>
    <source>
        <strain evidence="2 3">CIRM-BRFM 2984</strain>
    </source>
</reference>
<gene>
    <name evidence="2" type="ORF">R3P38DRAFT_2894909</name>
</gene>
<sequence>MARRATAPPPFHTLFKYSFLLFVTLVSLFFAPILIDAYYPPPQTPRRRLPMAHTRLRPRFFALCIVLAATMLSILVNDARLLLARVFTRPDGVAVPPPTILGRLFLLFFAAWLAYCQIAREHLVSLDRPVPANVVDVALYLLRGVEVLFAPSRRRMTAEGGRWRCCCDEDEKKVDEKA</sequence>
<evidence type="ECO:0000313" key="3">
    <source>
        <dbReference type="Proteomes" id="UP001362999"/>
    </source>
</evidence>
<proteinExistence type="predicted"/>